<keyword evidence="1" id="KW-0812">Transmembrane</keyword>
<dbReference type="GeneID" id="101853442"/>
<proteinExistence type="predicted"/>
<dbReference type="RefSeq" id="XP_012934561.1">
    <property type="nucleotide sequence ID" value="XM_013079107.1"/>
</dbReference>
<keyword evidence="1" id="KW-1133">Transmembrane helix</keyword>
<feature type="transmembrane region" description="Helical" evidence="1">
    <location>
        <begin position="6"/>
        <end position="24"/>
    </location>
</feature>
<organism evidence="2 3">
    <name type="scientific">Aplysia californica</name>
    <name type="common">California sea hare</name>
    <dbReference type="NCBI Taxonomy" id="6500"/>
    <lineage>
        <taxon>Eukaryota</taxon>
        <taxon>Metazoa</taxon>
        <taxon>Spiralia</taxon>
        <taxon>Lophotrochozoa</taxon>
        <taxon>Mollusca</taxon>
        <taxon>Gastropoda</taxon>
        <taxon>Heterobranchia</taxon>
        <taxon>Euthyneura</taxon>
        <taxon>Tectipleura</taxon>
        <taxon>Aplysiida</taxon>
        <taxon>Aplysioidea</taxon>
        <taxon>Aplysiidae</taxon>
        <taxon>Aplysia</taxon>
    </lineage>
</organism>
<feature type="transmembrane region" description="Helical" evidence="1">
    <location>
        <begin position="82"/>
        <end position="104"/>
    </location>
</feature>
<dbReference type="Proteomes" id="UP000694888">
    <property type="component" value="Unplaced"/>
</dbReference>
<sequence length="159" mass="17963">MDVFRYVPFRYGGYAFVMGEMLYIRAVEDGPPDMMAITIFYMAGHTVYLTALAAVEILQPYLHGVSLVQRVGYVTMTFVETVTWDCLASVILPYTVGATVFWILDSGLCGDMREQNPVRRWLPVAAAIAFIPLCGPFLDLSVDFFLESLLGTHRYLWNI</sequence>
<evidence type="ECO:0000313" key="2">
    <source>
        <dbReference type="Proteomes" id="UP000694888"/>
    </source>
</evidence>
<evidence type="ECO:0000313" key="3">
    <source>
        <dbReference type="RefSeq" id="XP_012934561.1"/>
    </source>
</evidence>
<reference evidence="3" key="1">
    <citation type="submission" date="2025-08" db="UniProtKB">
        <authorList>
            <consortium name="RefSeq"/>
        </authorList>
    </citation>
    <scope>IDENTIFICATION</scope>
</reference>
<evidence type="ECO:0000256" key="1">
    <source>
        <dbReference type="SAM" id="Phobius"/>
    </source>
</evidence>
<feature type="transmembrane region" description="Helical" evidence="1">
    <location>
        <begin position="124"/>
        <end position="146"/>
    </location>
</feature>
<accession>A0ABM0ZU81</accession>
<keyword evidence="2" id="KW-1185">Reference proteome</keyword>
<keyword evidence="1" id="KW-0472">Membrane</keyword>
<protein>
    <submittedName>
        <fullName evidence="3">Uncharacterized protein LOC101853442</fullName>
    </submittedName>
</protein>
<feature type="transmembrane region" description="Helical" evidence="1">
    <location>
        <begin position="36"/>
        <end position="62"/>
    </location>
</feature>
<name>A0ABM0ZU81_APLCA</name>
<gene>
    <name evidence="3" type="primary">LOC101853442</name>
</gene>